<organism evidence="1 2">
    <name type="scientific">Tothia fuscella</name>
    <dbReference type="NCBI Taxonomy" id="1048955"/>
    <lineage>
        <taxon>Eukaryota</taxon>
        <taxon>Fungi</taxon>
        <taxon>Dikarya</taxon>
        <taxon>Ascomycota</taxon>
        <taxon>Pezizomycotina</taxon>
        <taxon>Dothideomycetes</taxon>
        <taxon>Pleosporomycetidae</taxon>
        <taxon>Venturiales</taxon>
        <taxon>Cylindrosympodiaceae</taxon>
        <taxon>Tothia</taxon>
    </lineage>
</organism>
<evidence type="ECO:0000313" key="1">
    <source>
        <dbReference type="EMBL" id="KAF2432143.1"/>
    </source>
</evidence>
<name>A0A9P4U0P1_9PEZI</name>
<sequence length="163" mass="18157">MDPASATVAFVGFAASVSTLAGLLLRSSKDVHDICQKVKHAPKELKELEGQQRLLHTISEELNLHELNGTQVSNQIRKAWEDILKTMTDDLHVFDNELKRMKSSIKTRAQGSRRLLLRAGLKLYFAPESIKSFNTRFSGHIGTLNLLLSQMDSSSHSSEITSP</sequence>
<evidence type="ECO:0008006" key="3">
    <source>
        <dbReference type="Google" id="ProtNLM"/>
    </source>
</evidence>
<dbReference type="Proteomes" id="UP000800235">
    <property type="component" value="Unassembled WGS sequence"/>
</dbReference>
<reference evidence="1" key="1">
    <citation type="journal article" date="2020" name="Stud. Mycol.">
        <title>101 Dothideomycetes genomes: a test case for predicting lifestyles and emergence of pathogens.</title>
        <authorList>
            <person name="Haridas S."/>
            <person name="Albert R."/>
            <person name="Binder M."/>
            <person name="Bloem J."/>
            <person name="Labutti K."/>
            <person name="Salamov A."/>
            <person name="Andreopoulos B."/>
            <person name="Baker S."/>
            <person name="Barry K."/>
            <person name="Bills G."/>
            <person name="Bluhm B."/>
            <person name="Cannon C."/>
            <person name="Castanera R."/>
            <person name="Culley D."/>
            <person name="Daum C."/>
            <person name="Ezra D."/>
            <person name="Gonzalez J."/>
            <person name="Henrissat B."/>
            <person name="Kuo A."/>
            <person name="Liang C."/>
            <person name="Lipzen A."/>
            <person name="Lutzoni F."/>
            <person name="Magnuson J."/>
            <person name="Mondo S."/>
            <person name="Nolan M."/>
            <person name="Ohm R."/>
            <person name="Pangilinan J."/>
            <person name="Park H.-J."/>
            <person name="Ramirez L."/>
            <person name="Alfaro M."/>
            <person name="Sun H."/>
            <person name="Tritt A."/>
            <person name="Yoshinaga Y."/>
            <person name="Zwiers L.-H."/>
            <person name="Turgeon B."/>
            <person name="Goodwin S."/>
            <person name="Spatafora J."/>
            <person name="Crous P."/>
            <person name="Grigoriev I."/>
        </authorList>
    </citation>
    <scope>NUCLEOTIDE SEQUENCE</scope>
    <source>
        <strain evidence="1">CBS 130266</strain>
    </source>
</reference>
<comment type="caution">
    <text evidence="1">The sequence shown here is derived from an EMBL/GenBank/DDBJ whole genome shotgun (WGS) entry which is preliminary data.</text>
</comment>
<proteinExistence type="predicted"/>
<gene>
    <name evidence="1" type="ORF">EJ08DRAFT_695940</name>
</gene>
<accession>A0A9P4U0P1</accession>
<protein>
    <recommendedName>
        <fullName evidence="3">Fungal N-terminal domain-containing protein</fullName>
    </recommendedName>
</protein>
<evidence type="ECO:0000313" key="2">
    <source>
        <dbReference type="Proteomes" id="UP000800235"/>
    </source>
</evidence>
<keyword evidence="2" id="KW-1185">Reference proteome</keyword>
<dbReference type="OrthoDB" id="194358at2759"/>
<dbReference type="EMBL" id="MU007028">
    <property type="protein sequence ID" value="KAF2432143.1"/>
    <property type="molecule type" value="Genomic_DNA"/>
</dbReference>
<dbReference type="AlphaFoldDB" id="A0A9P4U0P1"/>